<dbReference type="Pfam" id="PF00149">
    <property type="entry name" value="Metallophos"/>
    <property type="match status" value="1"/>
</dbReference>
<dbReference type="EMBL" id="FTOM01000006">
    <property type="protein sequence ID" value="SIS83308.1"/>
    <property type="molecule type" value="Genomic_DNA"/>
</dbReference>
<organism evidence="2 3">
    <name type="scientific">Phaeovulum vinaykumarii</name>
    <dbReference type="NCBI Taxonomy" id="407234"/>
    <lineage>
        <taxon>Bacteria</taxon>
        <taxon>Pseudomonadati</taxon>
        <taxon>Pseudomonadota</taxon>
        <taxon>Alphaproteobacteria</taxon>
        <taxon>Rhodobacterales</taxon>
        <taxon>Paracoccaceae</taxon>
        <taxon>Phaeovulum</taxon>
    </lineage>
</organism>
<dbReference type="Gene3D" id="3.60.21.10">
    <property type="match status" value="1"/>
</dbReference>
<evidence type="ECO:0000313" key="3">
    <source>
        <dbReference type="Proteomes" id="UP000186098"/>
    </source>
</evidence>
<name>A0A1N7MB49_9RHOB</name>
<evidence type="ECO:0000259" key="1">
    <source>
        <dbReference type="Pfam" id="PF00149"/>
    </source>
</evidence>
<dbReference type="GO" id="GO:0110154">
    <property type="term" value="P:RNA decapping"/>
    <property type="evidence" value="ECO:0007669"/>
    <property type="project" value="TreeGrafter"/>
</dbReference>
<keyword evidence="3" id="KW-1185">Reference proteome</keyword>
<proteinExistence type="predicted"/>
<dbReference type="InterPro" id="IPR029052">
    <property type="entry name" value="Metallo-depent_PP-like"/>
</dbReference>
<dbReference type="PANTHER" id="PTHR42850:SF4">
    <property type="entry name" value="ZINC-DEPENDENT ENDOPOLYPHOSPHATASE"/>
    <property type="match status" value="1"/>
</dbReference>
<dbReference type="GO" id="GO:0005737">
    <property type="term" value="C:cytoplasm"/>
    <property type="evidence" value="ECO:0007669"/>
    <property type="project" value="TreeGrafter"/>
</dbReference>
<dbReference type="PANTHER" id="PTHR42850">
    <property type="entry name" value="METALLOPHOSPHOESTERASE"/>
    <property type="match status" value="1"/>
</dbReference>
<dbReference type="AlphaFoldDB" id="A0A1N7MB49"/>
<dbReference type="STRING" id="407234.SAMN05421795_106157"/>
<gene>
    <name evidence="2" type="ORF">SAMN05421795_106157</name>
</gene>
<dbReference type="InterPro" id="IPR004843">
    <property type="entry name" value="Calcineurin-like_PHP"/>
</dbReference>
<reference evidence="3" key="1">
    <citation type="submission" date="2017-01" db="EMBL/GenBank/DDBJ databases">
        <authorList>
            <person name="Varghese N."/>
            <person name="Submissions S."/>
        </authorList>
    </citation>
    <scope>NUCLEOTIDE SEQUENCE [LARGE SCALE GENOMIC DNA]</scope>
    <source>
        <strain evidence="3">DSM 18714</strain>
    </source>
</reference>
<sequence length="251" mass="26781">MRLNFLRRTRTAHPVPAPTAFSGDPARCAEPVVAIGDVHGEADLLAQLLERIDAQHPGHRIVGLGDYIDRGENSARVLELLEQADALCLRGNHEEMLLDFLDDPAGRGPSWLGNGGLQTLFSLRVAGPTASTDPEALHKVARDLAAALGADRLAWLRGLPRSWQSGNVGFVHAGADPALAFDKQPDRALTWGHPHFARAPRADGLWIVHGHRVVPEATMADGVISVDTGAYATGRLSAVVLNDAGVSFLST</sequence>
<evidence type="ECO:0000313" key="2">
    <source>
        <dbReference type="EMBL" id="SIS83308.1"/>
    </source>
</evidence>
<dbReference type="InterPro" id="IPR050126">
    <property type="entry name" value="Ap4A_hydrolase"/>
</dbReference>
<dbReference type="SUPFAM" id="SSF56300">
    <property type="entry name" value="Metallo-dependent phosphatases"/>
    <property type="match status" value="1"/>
</dbReference>
<dbReference type="GO" id="GO:0008803">
    <property type="term" value="F:bis(5'-nucleosyl)-tetraphosphatase (symmetrical) activity"/>
    <property type="evidence" value="ECO:0007669"/>
    <property type="project" value="TreeGrafter"/>
</dbReference>
<feature type="domain" description="Calcineurin-like phosphoesterase" evidence="1">
    <location>
        <begin position="31"/>
        <end position="110"/>
    </location>
</feature>
<dbReference type="GO" id="GO:0016791">
    <property type="term" value="F:phosphatase activity"/>
    <property type="evidence" value="ECO:0007669"/>
    <property type="project" value="TreeGrafter"/>
</dbReference>
<protein>
    <submittedName>
        <fullName evidence="2">Serine/threonine protein phosphatase 1</fullName>
    </submittedName>
</protein>
<dbReference type="RefSeq" id="WP_083947756.1">
    <property type="nucleotide sequence ID" value="NZ_FTOM01000006.1"/>
</dbReference>
<dbReference type="Proteomes" id="UP000186098">
    <property type="component" value="Unassembled WGS sequence"/>
</dbReference>
<accession>A0A1N7MB49</accession>
<dbReference type="OrthoDB" id="9807890at2"/>